<dbReference type="InterPro" id="IPR037500">
    <property type="entry name" value="Msp1"/>
</dbReference>
<evidence type="ECO:0000313" key="1">
    <source>
        <dbReference type="EMBL" id="GAY35242.1"/>
    </source>
</evidence>
<gene>
    <name evidence="1" type="ORF">CUMW_278180</name>
</gene>
<dbReference type="STRING" id="55188.A0A2H5N595"/>
<accession>A0A2H5N595</accession>
<keyword evidence="2" id="KW-1185">Reference proteome</keyword>
<protein>
    <submittedName>
        <fullName evidence="1">Uncharacterized protein</fullName>
    </submittedName>
</protein>
<reference evidence="1 2" key="1">
    <citation type="journal article" date="2017" name="Front. Genet.">
        <title>Draft sequencing of the heterozygous diploid genome of Satsuma (Citrus unshiu Marc.) using a hybrid assembly approach.</title>
        <authorList>
            <person name="Shimizu T."/>
            <person name="Tanizawa Y."/>
            <person name="Mochizuki T."/>
            <person name="Nagasaki H."/>
            <person name="Yoshioka T."/>
            <person name="Toyoda A."/>
            <person name="Fujiyama A."/>
            <person name="Kaminuma E."/>
            <person name="Nakamura Y."/>
        </authorList>
    </citation>
    <scope>NUCLEOTIDE SEQUENCE [LARGE SCALE GENOMIC DNA]</scope>
    <source>
        <strain evidence="2">cv. Miyagawa wase</strain>
    </source>
</reference>
<dbReference type="GO" id="GO:0007140">
    <property type="term" value="P:male meiotic nuclear division"/>
    <property type="evidence" value="ECO:0007669"/>
    <property type="project" value="TreeGrafter"/>
</dbReference>
<comment type="caution">
    <text evidence="1">The sequence shown here is derived from an EMBL/GenBank/DDBJ whole genome shotgun (WGS) entry which is preliminary data.</text>
</comment>
<dbReference type="AlphaFoldDB" id="A0A2H5N595"/>
<dbReference type="PANTHER" id="PTHR35768">
    <property type="entry name" value="PROTEIN MULTIPOLAR SPINDLE 1"/>
    <property type="match status" value="1"/>
</dbReference>
<dbReference type="GO" id="GO:0042138">
    <property type="term" value="P:meiotic DNA double-strand break formation"/>
    <property type="evidence" value="ECO:0007669"/>
    <property type="project" value="InterPro"/>
</dbReference>
<proteinExistence type="predicted"/>
<dbReference type="EMBL" id="BDQV01001920">
    <property type="protein sequence ID" value="GAY35242.1"/>
    <property type="molecule type" value="Genomic_DNA"/>
</dbReference>
<name>A0A2H5N595_CITUN</name>
<evidence type="ECO:0000313" key="2">
    <source>
        <dbReference type="Proteomes" id="UP000236630"/>
    </source>
</evidence>
<dbReference type="GO" id="GO:0000212">
    <property type="term" value="P:meiotic spindle organization"/>
    <property type="evidence" value="ECO:0007669"/>
    <property type="project" value="InterPro"/>
</dbReference>
<dbReference type="Proteomes" id="UP000236630">
    <property type="component" value="Unassembled WGS sequence"/>
</dbReference>
<organism evidence="1 2">
    <name type="scientific">Citrus unshiu</name>
    <name type="common">Satsuma mandarin</name>
    <name type="synonym">Citrus nobilis var. unshiu</name>
    <dbReference type="NCBI Taxonomy" id="55188"/>
    <lineage>
        <taxon>Eukaryota</taxon>
        <taxon>Viridiplantae</taxon>
        <taxon>Streptophyta</taxon>
        <taxon>Embryophyta</taxon>
        <taxon>Tracheophyta</taxon>
        <taxon>Spermatophyta</taxon>
        <taxon>Magnoliopsida</taxon>
        <taxon>eudicotyledons</taxon>
        <taxon>Gunneridae</taxon>
        <taxon>Pentapetalae</taxon>
        <taxon>rosids</taxon>
        <taxon>malvids</taxon>
        <taxon>Sapindales</taxon>
        <taxon>Rutaceae</taxon>
        <taxon>Aurantioideae</taxon>
        <taxon>Citrus</taxon>
    </lineage>
</organism>
<dbReference type="PANTHER" id="PTHR35768:SF1">
    <property type="entry name" value="PROTEIN MULTIPOLAR SPINDLE 1"/>
    <property type="match status" value="1"/>
</dbReference>
<dbReference type="GO" id="GO:0007059">
    <property type="term" value="P:chromosome segregation"/>
    <property type="evidence" value="ECO:0007669"/>
    <property type="project" value="TreeGrafter"/>
</dbReference>
<sequence length="118" mass="13500">MPCLHLLNRTFSDSERISAKLKPYFFDNLGKLSPNKAGDGSDRRFNDVLRHRFLIQGLVEQLRASVDFLVELCHSVSPNATRNTSLQLAALEQQKANDKMQKEKLHNKILQLDAKPRN</sequence>